<gene>
    <name evidence="9" type="ORF">Purlil1_1305</name>
</gene>
<dbReference type="Proteomes" id="UP001287286">
    <property type="component" value="Unassembled WGS sequence"/>
</dbReference>
<feature type="transmembrane region" description="Helical" evidence="7">
    <location>
        <begin position="261"/>
        <end position="282"/>
    </location>
</feature>
<dbReference type="InterPro" id="IPR049326">
    <property type="entry name" value="Rhodopsin_dom_fungi"/>
</dbReference>
<evidence type="ECO:0000256" key="3">
    <source>
        <dbReference type="ARBA" id="ARBA00022989"/>
    </source>
</evidence>
<dbReference type="PANTHER" id="PTHR33048:SF96">
    <property type="entry name" value="INTEGRAL MEMBRANE PROTEIN"/>
    <property type="match status" value="1"/>
</dbReference>
<feature type="domain" description="Rhodopsin" evidence="8">
    <location>
        <begin position="167"/>
        <end position="408"/>
    </location>
</feature>
<feature type="transmembrane region" description="Helical" evidence="7">
    <location>
        <begin position="224"/>
        <end position="249"/>
    </location>
</feature>
<proteinExistence type="inferred from homology"/>
<evidence type="ECO:0000256" key="5">
    <source>
        <dbReference type="ARBA" id="ARBA00038359"/>
    </source>
</evidence>
<organism evidence="9 10">
    <name type="scientific">Purpureocillium lilacinum</name>
    <name type="common">Paecilomyces lilacinus</name>
    <dbReference type="NCBI Taxonomy" id="33203"/>
    <lineage>
        <taxon>Eukaryota</taxon>
        <taxon>Fungi</taxon>
        <taxon>Dikarya</taxon>
        <taxon>Ascomycota</taxon>
        <taxon>Pezizomycotina</taxon>
        <taxon>Sordariomycetes</taxon>
        <taxon>Hypocreomycetidae</taxon>
        <taxon>Hypocreales</taxon>
        <taxon>Ophiocordycipitaceae</taxon>
        <taxon>Purpureocillium</taxon>
    </lineage>
</organism>
<evidence type="ECO:0000256" key="1">
    <source>
        <dbReference type="ARBA" id="ARBA00004141"/>
    </source>
</evidence>
<reference evidence="9 10" key="1">
    <citation type="journal article" date="2024" name="Microbiol. Resour. Announc.">
        <title>Genome annotations for the ascomycete fungi Trichoderma harzianum, Trichoderma aggressivum, and Purpureocillium lilacinum.</title>
        <authorList>
            <person name="Beijen E.P.W."/>
            <person name="Ohm R.A."/>
        </authorList>
    </citation>
    <scope>NUCLEOTIDE SEQUENCE [LARGE SCALE GENOMIC DNA]</scope>
    <source>
        <strain evidence="9 10">CBS 150709</strain>
    </source>
</reference>
<evidence type="ECO:0000313" key="10">
    <source>
        <dbReference type="Proteomes" id="UP001287286"/>
    </source>
</evidence>
<evidence type="ECO:0000256" key="7">
    <source>
        <dbReference type="SAM" id="Phobius"/>
    </source>
</evidence>
<feature type="compositionally biased region" description="Low complexity" evidence="6">
    <location>
        <begin position="664"/>
        <end position="691"/>
    </location>
</feature>
<keyword evidence="4 7" id="KW-0472">Membrane</keyword>
<evidence type="ECO:0000256" key="6">
    <source>
        <dbReference type="SAM" id="MobiDB-lite"/>
    </source>
</evidence>
<feature type="transmembrane region" description="Helical" evidence="7">
    <location>
        <begin position="150"/>
        <end position="171"/>
    </location>
</feature>
<dbReference type="Pfam" id="PF20684">
    <property type="entry name" value="Fung_rhodopsin"/>
    <property type="match status" value="1"/>
</dbReference>
<comment type="similarity">
    <text evidence="5">Belongs to the SAT4 family.</text>
</comment>
<name>A0ABR0CF02_PURLI</name>
<keyword evidence="10" id="KW-1185">Reference proteome</keyword>
<feature type="region of interest" description="Disordered" evidence="6">
    <location>
        <begin position="655"/>
        <end position="691"/>
    </location>
</feature>
<feature type="transmembrane region" description="Helical" evidence="7">
    <location>
        <begin position="312"/>
        <end position="332"/>
    </location>
</feature>
<keyword evidence="2 7" id="KW-0812">Transmembrane</keyword>
<evidence type="ECO:0000256" key="4">
    <source>
        <dbReference type="ARBA" id="ARBA00023136"/>
    </source>
</evidence>
<evidence type="ECO:0000313" key="9">
    <source>
        <dbReference type="EMBL" id="KAK4094700.1"/>
    </source>
</evidence>
<evidence type="ECO:0000259" key="8">
    <source>
        <dbReference type="Pfam" id="PF20684"/>
    </source>
</evidence>
<comment type="caution">
    <text evidence="9">The sequence shown here is derived from an EMBL/GenBank/DDBJ whole genome shotgun (WGS) entry which is preliminary data.</text>
</comment>
<feature type="transmembrane region" description="Helical" evidence="7">
    <location>
        <begin position="597"/>
        <end position="616"/>
    </location>
</feature>
<dbReference type="InterPro" id="IPR052337">
    <property type="entry name" value="SAT4-like"/>
</dbReference>
<evidence type="ECO:0000256" key="2">
    <source>
        <dbReference type="ARBA" id="ARBA00022692"/>
    </source>
</evidence>
<keyword evidence="3 7" id="KW-1133">Transmembrane helix</keyword>
<comment type="subcellular location">
    <subcellularLocation>
        <location evidence="1">Membrane</location>
        <topology evidence="1">Multi-pass membrane protein</topology>
    </subcellularLocation>
</comment>
<accession>A0ABR0CF02</accession>
<feature type="transmembrane region" description="Helical" evidence="7">
    <location>
        <begin position="183"/>
        <end position="204"/>
    </location>
</feature>
<dbReference type="EMBL" id="JAWRVI010000003">
    <property type="protein sequence ID" value="KAK4094700.1"/>
    <property type="molecule type" value="Genomic_DNA"/>
</dbReference>
<protein>
    <recommendedName>
        <fullName evidence="8">Rhodopsin domain-containing protein</fullName>
    </recommendedName>
</protein>
<dbReference type="PANTHER" id="PTHR33048">
    <property type="entry name" value="PTH11-LIKE INTEGRAL MEMBRANE PROTEIN (AFU_ORTHOLOGUE AFUA_5G11245)"/>
    <property type="match status" value="1"/>
</dbReference>
<feature type="transmembrane region" description="Helical" evidence="7">
    <location>
        <begin position="344"/>
        <end position="366"/>
    </location>
</feature>
<sequence length="809" mass="88531">MSLARAYGDAFENLVILRRGTWWLEPLRLNVEADEGASLGLFVGTKAGLGASQRRHGRSRTSTTAEMCLHAPPGAASSRAGTHEKFLWMPPHSSMNGNRTKAQSVQWRLLVKRGGCSLPPPRLRPSEEPPAQMASLTILAFPHISPLGEIIAVNILFMVLTTVIVALRGYCRGWIIRSFGLDDYIMFVTWVIFLLYLVCQLLTVQHGTGKHRSELDPSSISKALMWWYACQLTYILCTCLLKISVGFFLLRVAVDLKHIWVLRISMAVTLLFSIAYFFVMAFKCSPVSTFWEIDPKARGKCLPEGPIVTLTYVALSLNCVADWIFGILPGFIVWSLRMPLKTKILVVIILSFAAIGSTATIVRATYISTIMNSDDFLYATAGIAIWSTVEPGIGISAASVATLRPLMQLLSYKIGLSSSGPSNPEWRERNRDPGMRMGYLRSNSLPRGHVRRPKQDDTIVIITSSETDLWPLDVPQCLLNMISAVVVLKSTGRTLLRARGDQDYLTAVQLLGATGYRYTSFMYAVQGDTACRLPRLHPSFEAHATYGRELPVFICRPAFPCWPAGVIVMPGAISLAATRFGTIAIRLKSHRARKMRLVRLIALGALALGVASAPAITHDLDLDHALQHDQHNGHSSSCYHSDTSKGIVVLTKCRRTTTHRSKTRSSSSTSCPRATTTTAPPNSTTTGPATTTTTASVDMCDKGGECDCSCIPDVNSEEYFQCVTNPECEHCWITPWPPVWEDSVTAPPESRAFADTVATAGDPAPARPSSAVRGRPRAVNVVHTTVVSVVKGMSTAAETPKGVVRDRAP</sequence>